<dbReference type="GeneID" id="14870899"/>
<proteinExistence type="predicted"/>
<dbReference type="Proteomes" id="UP000007797">
    <property type="component" value="Unassembled WGS sequence"/>
</dbReference>
<dbReference type="AlphaFoldDB" id="F4Q027"/>
<sequence>MSEDDDEQGFRIYSEDELNSKLKKELLLICQSLNYSQKPNQGVRYTKIVLQVSIVQIMTIFLYKLINSDLDCQVHASDYLNMFQNI</sequence>
<dbReference type="KEGG" id="dfa:DFA_02681"/>
<accession>F4Q027</accession>
<evidence type="ECO:0000313" key="2">
    <source>
        <dbReference type="Proteomes" id="UP000007797"/>
    </source>
</evidence>
<dbReference type="EMBL" id="GL883017">
    <property type="protein sequence ID" value="EGG18941.1"/>
    <property type="molecule type" value="Genomic_DNA"/>
</dbReference>
<name>F4Q027_CACFS</name>
<protein>
    <submittedName>
        <fullName evidence="1">Uncharacterized protein</fullName>
    </submittedName>
</protein>
<reference evidence="2" key="1">
    <citation type="journal article" date="2011" name="Genome Res.">
        <title>Phylogeny-wide analysis of social amoeba genomes highlights ancient origins for complex intercellular communication.</title>
        <authorList>
            <person name="Heidel A.J."/>
            <person name="Lawal H.M."/>
            <person name="Felder M."/>
            <person name="Schilde C."/>
            <person name="Helps N.R."/>
            <person name="Tunggal B."/>
            <person name="Rivero F."/>
            <person name="John U."/>
            <person name="Schleicher M."/>
            <person name="Eichinger L."/>
            <person name="Platzer M."/>
            <person name="Noegel A.A."/>
            <person name="Schaap P."/>
            <person name="Gloeckner G."/>
        </authorList>
    </citation>
    <scope>NUCLEOTIDE SEQUENCE [LARGE SCALE GENOMIC DNA]</scope>
    <source>
        <strain evidence="2">SH3</strain>
    </source>
</reference>
<dbReference type="RefSeq" id="XP_004357403.1">
    <property type="nucleotide sequence ID" value="XM_004357347.1"/>
</dbReference>
<keyword evidence="2" id="KW-1185">Reference proteome</keyword>
<gene>
    <name evidence="1" type="ORF">DFA_02681</name>
</gene>
<organism evidence="1 2">
    <name type="scientific">Cavenderia fasciculata</name>
    <name type="common">Slime mold</name>
    <name type="synonym">Dictyostelium fasciculatum</name>
    <dbReference type="NCBI Taxonomy" id="261658"/>
    <lineage>
        <taxon>Eukaryota</taxon>
        <taxon>Amoebozoa</taxon>
        <taxon>Evosea</taxon>
        <taxon>Eumycetozoa</taxon>
        <taxon>Dictyostelia</taxon>
        <taxon>Acytosteliales</taxon>
        <taxon>Cavenderiaceae</taxon>
        <taxon>Cavenderia</taxon>
    </lineage>
</organism>
<evidence type="ECO:0000313" key="1">
    <source>
        <dbReference type="EMBL" id="EGG18941.1"/>
    </source>
</evidence>